<dbReference type="EMBL" id="AHMT02000015">
    <property type="protein sequence ID" value="EQA63884.1"/>
    <property type="molecule type" value="Genomic_DNA"/>
</dbReference>
<organism evidence="1 2">
    <name type="scientific">Leptospira alexanderi serovar Manhao 3 str. L 60</name>
    <dbReference type="NCBI Taxonomy" id="1049759"/>
    <lineage>
        <taxon>Bacteria</taxon>
        <taxon>Pseudomonadati</taxon>
        <taxon>Spirochaetota</taxon>
        <taxon>Spirochaetia</taxon>
        <taxon>Leptospirales</taxon>
        <taxon>Leptospiraceae</taxon>
        <taxon>Leptospira</taxon>
    </lineage>
</organism>
<sequence>MKICFIGRNSQEIEKIGNRPPPKDKDLNGFYARFLLAREKISNIINDCKRFASVTNQNSQLP</sequence>
<evidence type="ECO:0000313" key="1">
    <source>
        <dbReference type="EMBL" id="EQA63884.1"/>
    </source>
</evidence>
<dbReference type="Proteomes" id="UP000018747">
    <property type="component" value="Unassembled WGS sequence"/>
</dbReference>
<comment type="caution">
    <text evidence="1">The sequence shown here is derived from an EMBL/GenBank/DDBJ whole genome shotgun (WGS) entry which is preliminary data.</text>
</comment>
<proteinExistence type="predicted"/>
<dbReference type="AlphaFoldDB" id="V6I914"/>
<protein>
    <submittedName>
        <fullName evidence="1">Uncharacterized protein</fullName>
    </submittedName>
</protein>
<gene>
    <name evidence="1" type="ORF">LEP1GSC062_0678</name>
</gene>
<reference evidence="1" key="1">
    <citation type="submission" date="2013-05" db="EMBL/GenBank/DDBJ databases">
        <authorList>
            <person name="Harkins D.M."/>
            <person name="Durkin A.S."/>
            <person name="Brinkac L.M."/>
            <person name="Haft D.H."/>
            <person name="Selengut J.D."/>
            <person name="Sanka R."/>
            <person name="DePew J."/>
            <person name="Purushe J."/>
            <person name="Hartskeerl R.A."/>
            <person name="Ahmed A."/>
            <person name="van der Linden H."/>
            <person name="Goris M.G.A."/>
            <person name="Vinetz J.M."/>
            <person name="Sutton G.G."/>
            <person name="Nierman W.C."/>
            <person name="Fouts D.E."/>
        </authorList>
    </citation>
    <scope>NUCLEOTIDE SEQUENCE [LARGE SCALE GENOMIC DNA]</scope>
    <source>
        <strain evidence="1">L 60</strain>
    </source>
</reference>
<evidence type="ECO:0000313" key="2">
    <source>
        <dbReference type="Proteomes" id="UP000018747"/>
    </source>
</evidence>
<name>V6I914_9LEPT</name>
<keyword evidence="2" id="KW-1185">Reference proteome</keyword>
<accession>V6I914</accession>